<dbReference type="EMBL" id="FZOJ01000055">
    <property type="protein sequence ID" value="SNT22121.1"/>
    <property type="molecule type" value="Genomic_DNA"/>
</dbReference>
<dbReference type="GO" id="GO:1990281">
    <property type="term" value="C:efflux pump complex"/>
    <property type="evidence" value="ECO:0007669"/>
    <property type="project" value="TreeGrafter"/>
</dbReference>
<evidence type="ECO:0000256" key="1">
    <source>
        <dbReference type="SAM" id="Coils"/>
    </source>
</evidence>
<dbReference type="PANTHER" id="PTHR30469:SF15">
    <property type="entry name" value="HLYD FAMILY OF SECRETION PROTEINS"/>
    <property type="match status" value="1"/>
</dbReference>
<keyword evidence="2" id="KW-0472">Membrane</keyword>
<dbReference type="Gene3D" id="2.40.420.20">
    <property type="match status" value="1"/>
</dbReference>
<dbReference type="AlphaFoldDB" id="A0A239KV96"/>
<dbReference type="OrthoDB" id="1993375at2"/>
<reference evidence="3 4" key="1">
    <citation type="submission" date="2017-06" db="EMBL/GenBank/DDBJ databases">
        <authorList>
            <person name="Kim H.J."/>
            <person name="Triplett B.A."/>
        </authorList>
    </citation>
    <scope>NUCLEOTIDE SEQUENCE [LARGE SCALE GENOMIC DNA]</scope>
    <source>
        <strain evidence="3 4">SCA</strain>
    </source>
</reference>
<accession>A0A239KV96</accession>
<organism evidence="3 4">
    <name type="scientific">Anaerovirgula multivorans</name>
    <dbReference type="NCBI Taxonomy" id="312168"/>
    <lineage>
        <taxon>Bacteria</taxon>
        <taxon>Bacillati</taxon>
        <taxon>Bacillota</taxon>
        <taxon>Clostridia</taxon>
        <taxon>Peptostreptococcales</taxon>
        <taxon>Natronincolaceae</taxon>
        <taxon>Anaerovirgula</taxon>
    </lineage>
</organism>
<keyword evidence="1" id="KW-0175">Coiled coil</keyword>
<feature type="coiled-coil region" evidence="1">
    <location>
        <begin position="103"/>
        <end position="233"/>
    </location>
</feature>
<gene>
    <name evidence="3" type="ORF">SAMN05446037_105516</name>
</gene>
<dbReference type="Proteomes" id="UP000198304">
    <property type="component" value="Unassembled WGS sequence"/>
</dbReference>
<proteinExistence type="predicted"/>
<dbReference type="PANTHER" id="PTHR30469">
    <property type="entry name" value="MULTIDRUG RESISTANCE PROTEIN MDTA"/>
    <property type="match status" value="1"/>
</dbReference>
<keyword evidence="4" id="KW-1185">Reference proteome</keyword>
<evidence type="ECO:0000313" key="3">
    <source>
        <dbReference type="EMBL" id="SNT22121.1"/>
    </source>
</evidence>
<dbReference type="Gene3D" id="1.10.287.470">
    <property type="entry name" value="Helix hairpin bin"/>
    <property type="match status" value="1"/>
</dbReference>
<dbReference type="Gene3D" id="2.40.50.100">
    <property type="match status" value="1"/>
</dbReference>
<keyword evidence="2" id="KW-1133">Transmembrane helix</keyword>
<protein>
    <submittedName>
        <fullName evidence="3">Multidrug efflux pump subunit AcrA (Membrane-fusion protein)</fullName>
    </submittedName>
</protein>
<keyword evidence="2" id="KW-0812">Transmembrane</keyword>
<feature type="transmembrane region" description="Helical" evidence="2">
    <location>
        <begin position="15"/>
        <end position="33"/>
    </location>
</feature>
<dbReference type="Gene3D" id="2.40.30.170">
    <property type="match status" value="1"/>
</dbReference>
<dbReference type="RefSeq" id="WP_089285482.1">
    <property type="nucleotide sequence ID" value="NZ_FZOJ01000055.1"/>
</dbReference>
<sequence>MQNYEEINDKQKKKIFGKAIIIFFSTMLIITFFSKTIQNMFLPEVTVSKPHSGILTYETAGTGTIIPKETLNIYSESIKRVKEIKVEAGEKVKKGETIAVLYSQASNNKLTEEEIHLKKLEANLEKLLLETKSTQVGILELEVEKALEKVNKLENDLDKKLKLLEAGVETGENVKEAQYHLETAEKDYQQKKVELQEEKNRQQISEEEKKRDIEAQRYDIQAQQLKIDELQEEERILSPYDGLVKEIHYQSGELTRDNEPICSIVHSEKGFVFSVSLDLENNSFISVGDSILVYLKSASKYIDIPIKKIVIKDNFKEVTADLDERDFLGGEKLDYRIIKKSKNFNTLVPNSALGRDNSGYFVFLLKEREGALGKEYYVEKQYVNIGDSDNRNTVILEGLDNKTSIVYDSEKAIHDGSRVRPQQRK</sequence>
<evidence type="ECO:0000313" key="4">
    <source>
        <dbReference type="Proteomes" id="UP000198304"/>
    </source>
</evidence>
<evidence type="ECO:0000256" key="2">
    <source>
        <dbReference type="SAM" id="Phobius"/>
    </source>
</evidence>
<name>A0A239KV96_9FIRM</name>
<dbReference type="GO" id="GO:0015562">
    <property type="term" value="F:efflux transmembrane transporter activity"/>
    <property type="evidence" value="ECO:0007669"/>
    <property type="project" value="TreeGrafter"/>
</dbReference>